<dbReference type="Proteomes" id="UP001267426">
    <property type="component" value="Unassembled WGS sequence"/>
</dbReference>
<feature type="region of interest" description="Disordered" evidence="1">
    <location>
        <begin position="1"/>
        <end position="57"/>
    </location>
</feature>
<protein>
    <recommendedName>
        <fullName evidence="4">Zinc-ribbon domain-containing protein</fullName>
    </recommendedName>
</protein>
<dbReference type="EMBL" id="JAVRHT010000053">
    <property type="protein sequence ID" value="MDT0633117.1"/>
    <property type="molecule type" value="Genomic_DNA"/>
</dbReference>
<organism evidence="2 3">
    <name type="scientific">Rubrivirga litoralis</name>
    <dbReference type="NCBI Taxonomy" id="3075598"/>
    <lineage>
        <taxon>Bacteria</taxon>
        <taxon>Pseudomonadati</taxon>
        <taxon>Rhodothermota</taxon>
        <taxon>Rhodothermia</taxon>
        <taxon>Rhodothermales</taxon>
        <taxon>Rubricoccaceae</taxon>
        <taxon>Rubrivirga</taxon>
    </lineage>
</organism>
<keyword evidence="3" id="KW-1185">Reference proteome</keyword>
<reference evidence="2 3" key="1">
    <citation type="submission" date="2023-09" db="EMBL/GenBank/DDBJ databases">
        <authorList>
            <person name="Rey-Velasco X."/>
        </authorList>
    </citation>
    <scope>NUCLEOTIDE SEQUENCE [LARGE SCALE GENOMIC DNA]</scope>
    <source>
        <strain evidence="2 3">F394</strain>
    </source>
</reference>
<feature type="region of interest" description="Disordered" evidence="1">
    <location>
        <begin position="74"/>
        <end position="111"/>
    </location>
</feature>
<evidence type="ECO:0008006" key="4">
    <source>
        <dbReference type="Google" id="ProtNLM"/>
    </source>
</evidence>
<evidence type="ECO:0000313" key="2">
    <source>
        <dbReference type="EMBL" id="MDT0633117.1"/>
    </source>
</evidence>
<sequence>MPTTDFENDDLDGLSSEELEAQAFGPDPSRAGGRRWDLRRSRRSAPPARRDRAATPPAAVAVKRFCYACGEAADADARDCPACGARQPRVPRRRGRRRTDGRTPASRRRRS</sequence>
<dbReference type="RefSeq" id="WP_311665697.1">
    <property type="nucleotide sequence ID" value="NZ_JAVRHT010000053.1"/>
</dbReference>
<proteinExistence type="predicted"/>
<feature type="compositionally biased region" description="Acidic residues" evidence="1">
    <location>
        <begin position="1"/>
        <end position="20"/>
    </location>
</feature>
<name>A0ABU3BUZ7_9BACT</name>
<accession>A0ABU3BUZ7</accession>
<evidence type="ECO:0000256" key="1">
    <source>
        <dbReference type="SAM" id="MobiDB-lite"/>
    </source>
</evidence>
<gene>
    <name evidence="2" type="ORF">RM540_15285</name>
</gene>
<evidence type="ECO:0000313" key="3">
    <source>
        <dbReference type="Proteomes" id="UP001267426"/>
    </source>
</evidence>
<feature type="compositionally biased region" description="Basic residues" evidence="1">
    <location>
        <begin position="89"/>
        <end position="111"/>
    </location>
</feature>
<comment type="caution">
    <text evidence="2">The sequence shown here is derived from an EMBL/GenBank/DDBJ whole genome shotgun (WGS) entry which is preliminary data.</text>
</comment>